<dbReference type="OrthoDB" id="7857677at2"/>
<dbReference type="RefSeq" id="WP_058861415.1">
    <property type="nucleotide sequence ID" value="NZ_LPXO01000003.1"/>
</dbReference>
<feature type="signal peptide" evidence="1">
    <location>
        <begin position="1"/>
        <end position="22"/>
    </location>
</feature>
<dbReference type="AlphaFoldDB" id="A0A0W7WLK7"/>
<dbReference type="EMBL" id="LPXO01000003">
    <property type="protein sequence ID" value="KUF11470.1"/>
    <property type="molecule type" value="Genomic_DNA"/>
</dbReference>
<feature type="chain" id="PRO_5006936421" description="Curlin" evidence="1">
    <location>
        <begin position="23"/>
        <end position="212"/>
    </location>
</feature>
<sequence length="212" mass="21401">MSKFLFSIPVVAACGFASAAMAQDNTVYLLQDNRAAESQGNVLTIDQSGASNALLAGDELGTAPAIQVGDDNSAEITAEGENVSVLFAQGAPNNPAFGNSATIGLDGTNLVASLEQLGEGNQGSVFVTGLNNSGTLLQDGIGNEGTLSVDGVSNTGTLIQTGNRNVMNLAVDGTNTNVTYEIVGSDFQPVNSGPVVFSNAGTVSITQTGPTR</sequence>
<accession>A0A0W7WLK7</accession>
<evidence type="ECO:0000256" key="1">
    <source>
        <dbReference type="SAM" id="SignalP"/>
    </source>
</evidence>
<organism evidence="2 3">
    <name type="scientific">Pseudoponticoccus marisrubri</name>
    <dbReference type="NCBI Taxonomy" id="1685382"/>
    <lineage>
        <taxon>Bacteria</taxon>
        <taxon>Pseudomonadati</taxon>
        <taxon>Pseudomonadota</taxon>
        <taxon>Alphaproteobacteria</taxon>
        <taxon>Rhodobacterales</taxon>
        <taxon>Roseobacteraceae</taxon>
        <taxon>Pseudoponticoccus</taxon>
    </lineage>
</organism>
<evidence type="ECO:0000313" key="3">
    <source>
        <dbReference type="Proteomes" id="UP000054396"/>
    </source>
</evidence>
<dbReference type="STRING" id="1685382.AVJ23_06810"/>
<name>A0A0W7WLK7_9RHOB</name>
<keyword evidence="1" id="KW-0732">Signal</keyword>
<reference evidence="2 3" key="1">
    <citation type="submission" date="2015-12" db="EMBL/GenBank/DDBJ databases">
        <authorList>
            <person name="Shamseldin A."/>
            <person name="Moawad H."/>
            <person name="Abd El-Rahim W.M."/>
            <person name="Sadowsky M.J."/>
        </authorList>
    </citation>
    <scope>NUCLEOTIDE SEQUENCE [LARGE SCALE GENOMIC DNA]</scope>
    <source>
        <strain evidence="2 3">SJ5A-1</strain>
    </source>
</reference>
<comment type="caution">
    <text evidence="2">The sequence shown here is derived from an EMBL/GenBank/DDBJ whole genome shotgun (WGS) entry which is preliminary data.</text>
</comment>
<dbReference type="Proteomes" id="UP000054396">
    <property type="component" value="Unassembled WGS sequence"/>
</dbReference>
<keyword evidence="3" id="KW-1185">Reference proteome</keyword>
<proteinExistence type="predicted"/>
<evidence type="ECO:0000313" key="2">
    <source>
        <dbReference type="EMBL" id="KUF11470.1"/>
    </source>
</evidence>
<gene>
    <name evidence="2" type="ORF">AVJ23_06810</name>
</gene>
<protein>
    <recommendedName>
        <fullName evidence="4">Curlin</fullName>
    </recommendedName>
</protein>
<evidence type="ECO:0008006" key="4">
    <source>
        <dbReference type="Google" id="ProtNLM"/>
    </source>
</evidence>